<evidence type="ECO:0000256" key="9">
    <source>
        <dbReference type="PROSITE-ProRule" id="PRU00076"/>
    </source>
</evidence>
<dbReference type="AlphaFoldDB" id="A0AAW0P6Y7"/>
<dbReference type="CDD" id="cd00054">
    <property type="entry name" value="EGF_CA"/>
    <property type="match status" value="3"/>
</dbReference>
<dbReference type="Proteomes" id="UP001460270">
    <property type="component" value="Unassembled WGS sequence"/>
</dbReference>
<evidence type="ECO:0000256" key="10">
    <source>
        <dbReference type="SAM" id="MobiDB-lite"/>
    </source>
</evidence>
<evidence type="ECO:0000256" key="8">
    <source>
        <dbReference type="ARBA" id="ARBA00023180"/>
    </source>
</evidence>
<dbReference type="InterPro" id="IPR018097">
    <property type="entry name" value="EGF_Ca-bd_CS"/>
</dbReference>
<comment type="caution">
    <text evidence="13">The sequence shown here is derived from an EMBL/GenBank/DDBJ whole genome shotgun (WGS) entry which is preliminary data.</text>
</comment>
<comment type="subcellular location">
    <subcellularLocation>
        <location evidence="1">Secreted</location>
        <location evidence="1">Extracellular space</location>
        <location evidence="1">Extracellular matrix</location>
    </subcellularLocation>
</comment>
<evidence type="ECO:0000313" key="14">
    <source>
        <dbReference type="Proteomes" id="UP001460270"/>
    </source>
</evidence>
<dbReference type="Pfam" id="PF07645">
    <property type="entry name" value="EGF_CA"/>
    <property type="match status" value="2"/>
</dbReference>
<dbReference type="GO" id="GO:0005509">
    <property type="term" value="F:calcium ion binding"/>
    <property type="evidence" value="ECO:0007669"/>
    <property type="project" value="InterPro"/>
</dbReference>
<dbReference type="InterPro" id="IPR049883">
    <property type="entry name" value="NOTCH1_EGF-like"/>
</dbReference>
<dbReference type="FunFam" id="2.10.25.10:FF:000003">
    <property type="entry name" value="fibrillin-1 isoform X1"/>
    <property type="match status" value="1"/>
</dbReference>
<protein>
    <recommendedName>
        <fullName evidence="15">Fibrillin 1</fullName>
    </recommendedName>
</protein>
<dbReference type="FunFam" id="2.10.25.10:FF:000005">
    <property type="entry name" value="Fibrillin 2"/>
    <property type="match status" value="1"/>
</dbReference>
<evidence type="ECO:0000256" key="7">
    <source>
        <dbReference type="ARBA" id="ARBA00023157"/>
    </source>
</evidence>
<dbReference type="SMART" id="SM00181">
    <property type="entry name" value="EGF"/>
    <property type="match status" value="4"/>
</dbReference>
<dbReference type="PROSITE" id="PS01186">
    <property type="entry name" value="EGF_2"/>
    <property type="match status" value="3"/>
</dbReference>
<dbReference type="FunFam" id="2.10.25.10:FF:000096">
    <property type="entry name" value="Putative fibrillin 2"/>
    <property type="match status" value="1"/>
</dbReference>
<evidence type="ECO:0000256" key="5">
    <source>
        <dbReference type="ARBA" id="ARBA00022729"/>
    </source>
</evidence>
<dbReference type="InterPro" id="IPR000742">
    <property type="entry name" value="EGF"/>
</dbReference>
<dbReference type="InterPro" id="IPR001881">
    <property type="entry name" value="EGF-like_Ca-bd_dom"/>
</dbReference>
<dbReference type="InterPro" id="IPR036773">
    <property type="entry name" value="TB_dom_sf"/>
</dbReference>
<dbReference type="InterPro" id="IPR052080">
    <property type="entry name" value="vWF_C/EGF_Fibrillin"/>
</dbReference>
<dbReference type="PROSITE" id="PS51364">
    <property type="entry name" value="TB"/>
    <property type="match status" value="1"/>
</dbReference>
<feature type="domain" description="EGF-like" evidence="11">
    <location>
        <begin position="314"/>
        <end position="350"/>
    </location>
</feature>
<keyword evidence="5" id="KW-0732">Signal</keyword>
<evidence type="ECO:0000256" key="1">
    <source>
        <dbReference type="ARBA" id="ARBA00004498"/>
    </source>
</evidence>
<proteinExistence type="predicted"/>
<feature type="compositionally biased region" description="Basic and acidic residues" evidence="10">
    <location>
        <begin position="95"/>
        <end position="105"/>
    </location>
</feature>
<dbReference type="InterPro" id="IPR017878">
    <property type="entry name" value="TB_dom"/>
</dbReference>
<evidence type="ECO:0000256" key="6">
    <source>
        <dbReference type="ARBA" id="ARBA00022737"/>
    </source>
</evidence>
<evidence type="ECO:0000259" key="12">
    <source>
        <dbReference type="PROSITE" id="PS51364"/>
    </source>
</evidence>
<feature type="disulfide bond" evidence="9">
    <location>
        <begin position="236"/>
        <end position="246"/>
    </location>
</feature>
<keyword evidence="6" id="KW-0677">Repeat</keyword>
<dbReference type="Gene3D" id="2.10.25.10">
    <property type="entry name" value="Laminin"/>
    <property type="match status" value="4"/>
</dbReference>
<keyword evidence="8" id="KW-0325">Glycoprotein</keyword>
<dbReference type="PROSITE" id="PS00010">
    <property type="entry name" value="ASX_HYDROXYL"/>
    <property type="match status" value="3"/>
</dbReference>
<keyword evidence="4 9" id="KW-0245">EGF-like domain</keyword>
<feature type="domain" description="EGF-like" evidence="11">
    <location>
        <begin position="272"/>
        <end position="313"/>
    </location>
</feature>
<keyword evidence="7 9" id="KW-1015">Disulfide bond</keyword>
<keyword evidence="14" id="KW-1185">Reference proteome</keyword>
<dbReference type="InterPro" id="IPR009030">
    <property type="entry name" value="Growth_fac_rcpt_cys_sf"/>
</dbReference>
<dbReference type="FunFam" id="3.90.290.10:FF:000020">
    <property type="entry name" value="Fibrillin-1"/>
    <property type="match status" value="1"/>
</dbReference>
<feature type="domain" description="TB" evidence="12">
    <location>
        <begin position="49"/>
        <end position="102"/>
    </location>
</feature>
<evidence type="ECO:0000256" key="2">
    <source>
        <dbReference type="ARBA" id="ARBA00022525"/>
    </source>
</evidence>
<evidence type="ECO:0000313" key="13">
    <source>
        <dbReference type="EMBL" id="KAK7912480.1"/>
    </source>
</evidence>
<reference evidence="14" key="1">
    <citation type="submission" date="2024-04" db="EMBL/GenBank/DDBJ databases">
        <title>Salinicola lusitanus LLJ914,a marine bacterium isolated from the Okinawa Trough.</title>
        <authorList>
            <person name="Li J."/>
        </authorList>
    </citation>
    <scope>NUCLEOTIDE SEQUENCE [LARGE SCALE GENOMIC DNA]</scope>
</reference>
<dbReference type="InterPro" id="IPR026823">
    <property type="entry name" value="cEGF"/>
</dbReference>
<dbReference type="Pfam" id="PF00683">
    <property type="entry name" value="TB"/>
    <property type="match status" value="1"/>
</dbReference>
<keyword evidence="2" id="KW-0964">Secreted</keyword>
<evidence type="ECO:0000256" key="3">
    <source>
        <dbReference type="ARBA" id="ARBA00022530"/>
    </source>
</evidence>
<feature type="region of interest" description="Disordered" evidence="10">
    <location>
        <begin position="94"/>
        <end position="113"/>
    </location>
</feature>
<dbReference type="PROSITE" id="PS01187">
    <property type="entry name" value="EGF_CA"/>
    <property type="match status" value="1"/>
</dbReference>
<dbReference type="PROSITE" id="PS50026">
    <property type="entry name" value="EGF_3"/>
    <property type="match status" value="3"/>
</dbReference>
<dbReference type="Gene3D" id="3.90.290.10">
    <property type="entry name" value="TGF-beta binding (TB) domain"/>
    <property type="match status" value="1"/>
</dbReference>
<organism evidence="13 14">
    <name type="scientific">Mugilogobius chulae</name>
    <name type="common">yellowstripe goby</name>
    <dbReference type="NCBI Taxonomy" id="88201"/>
    <lineage>
        <taxon>Eukaryota</taxon>
        <taxon>Metazoa</taxon>
        <taxon>Chordata</taxon>
        <taxon>Craniata</taxon>
        <taxon>Vertebrata</taxon>
        <taxon>Euteleostomi</taxon>
        <taxon>Actinopterygii</taxon>
        <taxon>Neopterygii</taxon>
        <taxon>Teleostei</taxon>
        <taxon>Neoteleostei</taxon>
        <taxon>Acanthomorphata</taxon>
        <taxon>Gobiaria</taxon>
        <taxon>Gobiiformes</taxon>
        <taxon>Gobioidei</taxon>
        <taxon>Gobiidae</taxon>
        <taxon>Gobionellinae</taxon>
        <taxon>Mugilogobius</taxon>
    </lineage>
</organism>
<evidence type="ECO:0000256" key="4">
    <source>
        <dbReference type="ARBA" id="ARBA00022536"/>
    </source>
</evidence>
<name>A0AAW0P6Y7_9GOBI</name>
<dbReference type="SMART" id="SM00179">
    <property type="entry name" value="EGF_CA"/>
    <property type="match status" value="4"/>
</dbReference>
<dbReference type="PANTHER" id="PTHR47333:SF5">
    <property type="entry name" value="FIBRILLIN-3"/>
    <property type="match status" value="1"/>
</dbReference>
<dbReference type="InterPro" id="IPR000152">
    <property type="entry name" value="EGF-type_Asp/Asn_hydroxyl_site"/>
</dbReference>
<dbReference type="PANTHER" id="PTHR47333">
    <property type="entry name" value="VON WILLEBRAND FACTOR C AND EGF DOMAIN-CONTAINING PROTEIN"/>
    <property type="match status" value="1"/>
</dbReference>
<comment type="caution">
    <text evidence="9">Lacks conserved residue(s) required for the propagation of feature annotation.</text>
</comment>
<gene>
    <name evidence="13" type="ORF">WMY93_012691</name>
</gene>
<dbReference type="Pfam" id="PF00008">
    <property type="entry name" value="EGF"/>
    <property type="match status" value="1"/>
</dbReference>
<dbReference type="Pfam" id="PF12662">
    <property type="entry name" value="cEGF"/>
    <property type="match status" value="1"/>
</dbReference>
<evidence type="ECO:0000259" key="11">
    <source>
        <dbReference type="PROSITE" id="PS50026"/>
    </source>
</evidence>
<accession>A0AAW0P6Y7</accession>
<feature type="domain" description="EGF-like" evidence="11">
    <location>
        <begin position="232"/>
        <end position="271"/>
    </location>
</feature>
<dbReference type="SUPFAM" id="SSF57196">
    <property type="entry name" value="EGF/Laminin"/>
    <property type="match status" value="1"/>
</dbReference>
<dbReference type="SUPFAM" id="SSF57581">
    <property type="entry name" value="TB module/8-cys domain"/>
    <property type="match status" value="1"/>
</dbReference>
<sequence length="373" mass="40610">MCVLGFTPQKRMFAREECLRTELQKSEFPSCSEFIQPPEERFVLDARGGFCFASVLNGRCANQNSQLLTKVQCCCDSGRCWSDGSTPEMCPIRGSGEDQKLERTELSNPGGPDVPGIYPYPGPGQPVGPGQIPVGPGQTPVGPGQTPVGPGQYPVGPGQIPIQVPQYPQYPSLPLQPPQGPVIIQTQNITNMCQAYRNLCLNGRCIPVPSAIGYRCECNMGFRLDGRGECIDEDECERSPCVHGECVNTPGSYICQCPAGFQTTATRTECRDLDECVANGRICNNGRCVNTEGSFHCVCNAGFEISTDGKNCQDQDECLMRNMCLNGLCINEDGSFKCICKPGYLLDTSGRMCVDIDECETPGMCMKRTLCEH</sequence>
<dbReference type="SUPFAM" id="SSF57184">
    <property type="entry name" value="Growth factor receptor domain"/>
    <property type="match status" value="1"/>
</dbReference>
<dbReference type="EMBL" id="JBBPFD010000009">
    <property type="protein sequence ID" value="KAK7912480.1"/>
    <property type="molecule type" value="Genomic_DNA"/>
</dbReference>
<keyword evidence="3" id="KW-0272">Extracellular matrix</keyword>
<evidence type="ECO:0008006" key="15">
    <source>
        <dbReference type="Google" id="ProtNLM"/>
    </source>
</evidence>